<dbReference type="Proteomes" id="UP000271162">
    <property type="component" value="Unassembled WGS sequence"/>
</dbReference>
<keyword evidence="12" id="KW-1185">Reference proteome</keyword>
<reference evidence="11 12" key="2">
    <citation type="submission" date="2018-11" db="EMBL/GenBank/DDBJ databases">
        <authorList>
            <consortium name="Pathogen Informatics"/>
        </authorList>
    </citation>
    <scope>NUCLEOTIDE SEQUENCE [LARGE SCALE GENOMIC DNA]</scope>
</reference>
<evidence type="ECO:0000256" key="2">
    <source>
        <dbReference type="ARBA" id="ARBA00022946"/>
    </source>
</evidence>
<dbReference type="CDD" id="cd19874">
    <property type="entry name" value="DSRM_MRPL44"/>
    <property type="match status" value="1"/>
</dbReference>
<reference evidence="13" key="1">
    <citation type="submission" date="2017-02" db="UniProtKB">
        <authorList>
            <consortium name="WormBaseParasite"/>
        </authorList>
    </citation>
    <scope>IDENTIFICATION</scope>
</reference>
<evidence type="ECO:0000256" key="8">
    <source>
        <dbReference type="SAM" id="MobiDB-lite"/>
    </source>
</evidence>
<dbReference type="GO" id="GO:0003725">
    <property type="term" value="F:double-stranded RNA binding"/>
    <property type="evidence" value="ECO:0007669"/>
    <property type="project" value="InterPro"/>
</dbReference>
<dbReference type="STRING" id="27835.A0A0N4XK72"/>
<feature type="domain" description="Large ribosomal subunit protein mL44 endonuclease" evidence="10">
    <location>
        <begin position="3"/>
        <end position="139"/>
    </location>
</feature>
<feature type="domain" description="Large ribosomal subunit protein mL44 dsRNA binding" evidence="9">
    <location>
        <begin position="166"/>
        <end position="273"/>
    </location>
</feature>
<gene>
    <name evidence="11" type="ORF">NBR_LOCUS2925</name>
</gene>
<evidence type="ECO:0000313" key="13">
    <source>
        <dbReference type="WBParaSite" id="NBR_0000292401-mRNA-1"/>
    </source>
</evidence>
<dbReference type="Gene3D" id="3.30.160.20">
    <property type="match status" value="1"/>
</dbReference>
<keyword evidence="5" id="KW-0687">Ribonucleoprotein</keyword>
<protein>
    <recommendedName>
        <fullName evidence="7">Large ribosomal subunit protein mL44</fullName>
    </recommendedName>
</protein>
<evidence type="ECO:0000256" key="4">
    <source>
        <dbReference type="ARBA" id="ARBA00023128"/>
    </source>
</evidence>
<sequence length="365" mass="40626">FRNYTSEVYAFGHRIGAADVQPEQLVKALTTSSFYTRPDIEENATDAAPSRSAEVGEGSNTELVGKGRELLSRVLSSYFRCHLPRAPEEFVQAVVEQLSSEEQLSNIAKHIGIDVLLRTAECPPKPSSIAESLQALLAVIGEGRAKALIVDMIIPQVIDVDFADVYPLREPLAVLTDILTQEGATEVEPRILRSSGPMSAQPVYVVGIYKDKSELVGQSAGETLEIAVDMAAREGLLRLWGVTADRVFFFGRNATEAPLENFTKPNYSLKDRCKQRYFTIAPITCSLREIEQKFIESHFSTDTSTEPVAEEEPLNIVEIAMRHREKVEAVVGLSYTKRLRHKFSRGSLAKRSFRYLVKPKVYTVS</sequence>
<comment type="similarity">
    <text evidence="6">Belongs to the ribonuclease III family. Mitochondrion-specific ribosomal protein mL44 subfamily.</text>
</comment>
<dbReference type="InterPro" id="IPR044444">
    <property type="entry name" value="Ribosomal_mL44_DSRM_metazoa"/>
</dbReference>
<evidence type="ECO:0000256" key="6">
    <source>
        <dbReference type="ARBA" id="ARBA00024034"/>
    </source>
</evidence>
<evidence type="ECO:0000313" key="12">
    <source>
        <dbReference type="Proteomes" id="UP000271162"/>
    </source>
</evidence>
<feature type="region of interest" description="Disordered" evidence="8">
    <location>
        <begin position="40"/>
        <end position="59"/>
    </location>
</feature>
<keyword evidence="2" id="KW-0809">Transit peptide</keyword>
<evidence type="ECO:0000256" key="1">
    <source>
        <dbReference type="ARBA" id="ARBA00004173"/>
    </source>
</evidence>
<dbReference type="GO" id="GO:0005840">
    <property type="term" value="C:ribosome"/>
    <property type="evidence" value="ECO:0007669"/>
    <property type="project" value="UniProtKB-KW"/>
</dbReference>
<keyword evidence="4" id="KW-0496">Mitochondrion</keyword>
<accession>A0A0N4XK72</accession>
<evidence type="ECO:0000259" key="9">
    <source>
        <dbReference type="Pfam" id="PF22892"/>
    </source>
</evidence>
<dbReference type="InterPro" id="IPR036389">
    <property type="entry name" value="RNase_III_sf"/>
</dbReference>
<evidence type="ECO:0000259" key="10">
    <source>
        <dbReference type="Pfam" id="PF22935"/>
    </source>
</evidence>
<proteinExistence type="inferred from homology"/>
<dbReference type="GO" id="GO:1990904">
    <property type="term" value="C:ribonucleoprotein complex"/>
    <property type="evidence" value="ECO:0007669"/>
    <property type="project" value="UniProtKB-KW"/>
</dbReference>
<dbReference type="Gene3D" id="1.10.1520.10">
    <property type="entry name" value="Ribonuclease III domain"/>
    <property type="match status" value="1"/>
</dbReference>
<keyword evidence="3" id="KW-0689">Ribosomal protein</keyword>
<dbReference type="GO" id="GO:0005739">
    <property type="term" value="C:mitochondrion"/>
    <property type="evidence" value="ECO:0007669"/>
    <property type="project" value="UniProtKB-SubCell"/>
</dbReference>
<dbReference type="InterPro" id="IPR055189">
    <property type="entry name" value="RM44_endonuclase"/>
</dbReference>
<dbReference type="AlphaFoldDB" id="A0A0N4XK72"/>
<evidence type="ECO:0000256" key="7">
    <source>
        <dbReference type="ARBA" id="ARBA00035187"/>
    </source>
</evidence>
<dbReference type="GO" id="GO:0006396">
    <property type="term" value="P:RNA processing"/>
    <property type="evidence" value="ECO:0007669"/>
    <property type="project" value="InterPro"/>
</dbReference>
<name>A0A0N4XK72_NIPBR</name>
<evidence type="ECO:0000256" key="5">
    <source>
        <dbReference type="ARBA" id="ARBA00023274"/>
    </source>
</evidence>
<evidence type="ECO:0000256" key="3">
    <source>
        <dbReference type="ARBA" id="ARBA00022980"/>
    </source>
</evidence>
<dbReference type="WBParaSite" id="NBR_0000292401-mRNA-1">
    <property type="protein sequence ID" value="NBR_0000292401-mRNA-1"/>
    <property type="gene ID" value="NBR_0000292401"/>
</dbReference>
<comment type="subcellular location">
    <subcellularLocation>
        <location evidence="1">Mitochondrion</location>
    </subcellularLocation>
</comment>
<organism evidence="13">
    <name type="scientific">Nippostrongylus brasiliensis</name>
    <name type="common">Rat hookworm</name>
    <dbReference type="NCBI Taxonomy" id="27835"/>
    <lineage>
        <taxon>Eukaryota</taxon>
        <taxon>Metazoa</taxon>
        <taxon>Ecdysozoa</taxon>
        <taxon>Nematoda</taxon>
        <taxon>Chromadorea</taxon>
        <taxon>Rhabditida</taxon>
        <taxon>Rhabditina</taxon>
        <taxon>Rhabditomorpha</taxon>
        <taxon>Strongyloidea</taxon>
        <taxon>Heligmosomidae</taxon>
        <taxon>Nippostrongylus</taxon>
    </lineage>
</organism>
<dbReference type="OMA" id="RHIKRWV"/>
<dbReference type="EMBL" id="UYSL01003854">
    <property type="protein sequence ID" value="VDL66514.1"/>
    <property type="molecule type" value="Genomic_DNA"/>
</dbReference>
<dbReference type="Pfam" id="PF22892">
    <property type="entry name" value="DSRM_MRPL44"/>
    <property type="match status" value="1"/>
</dbReference>
<dbReference type="GO" id="GO:0004525">
    <property type="term" value="F:ribonuclease III activity"/>
    <property type="evidence" value="ECO:0007669"/>
    <property type="project" value="InterPro"/>
</dbReference>
<evidence type="ECO:0000313" key="11">
    <source>
        <dbReference type="EMBL" id="VDL66514.1"/>
    </source>
</evidence>
<dbReference type="Pfam" id="PF22935">
    <property type="entry name" value="RM44_endonuclase"/>
    <property type="match status" value="1"/>
</dbReference>
<dbReference type="SUPFAM" id="SSF69065">
    <property type="entry name" value="RNase III domain-like"/>
    <property type="match status" value="1"/>
</dbReference>